<reference evidence="1 2" key="1">
    <citation type="journal article" date="2019" name="Int. J. Syst. Evol. Microbiol.">
        <title>The Global Catalogue of Microorganisms (GCM) 10K type strain sequencing project: providing services to taxonomists for standard genome sequencing and annotation.</title>
        <authorList>
            <consortium name="The Broad Institute Genomics Platform"/>
            <consortium name="The Broad Institute Genome Sequencing Center for Infectious Disease"/>
            <person name="Wu L."/>
            <person name="Ma J."/>
        </authorList>
    </citation>
    <scope>NUCLEOTIDE SEQUENCE [LARGE SCALE GENOMIC DNA]</scope>
    <source>
        <strain evidence="1 2">JCM 13929</strain>
    </source>
</reference>
<sequence length="389" mass="40439">MIQKLWIMEHARVTILPFRRGPIRGPGARTRPMKPTGDPTLRRALIALGMVALSSSLITLPAQAAVEVATVRLADTSETAREVAAFWLADDGANLRAATPYTVHTEMTAERSATEIVPDGKPGVVAPVAPGGAAAPDGTLPTPSGKVFFIGSDNEPHWCTGTAVQGQYRNVVATAGHCVFDVEAPMGALGKWVFAPGQVAAGTAPFGLYVGKMGTAPYPFDDVRDYDRDYAFVNVYQGVVSPAPGTFTNVGRLVDVVGGQGFAYNQPVGPAVDVLGFPAGAHPDGSRPYSGATLERSAGATFAASVGVPRMDQPIGVESPFTGAGSIGSAWLNRYAADTGLGVLSGVTISVSDTDGDGRYDAGVSPYFGSEAGQVWKIATLNWTGIITR</sequence>
<dbReference type="SUPFAM" id="SSF50494">
    <property type="entry name" value="Trypsin-like serine proteases"/>
    <property type="match status" value="1"/>
</dbReference>
<dbReference type="Gene3D" id="2.40.10.10">
    <property type="entry name" value="Trypsin-like serine proteases"/>
    <property type="match status" value="2"/>
</dbReference>
<evidence type="ECO:0000313" key="2">
    <source>
        <dbReference type="Proteomes" id="UP001500064"/>
    </source>
</evidence>
<dbReference type="InterPro" id="IPR009003">
    <property type="entry name" value="Peptidase_S1_PA"/>
</dbReference>
<organism evidence="1 2">
    <name type="scientific">Nonomuraea maheshkhaliensis</name>
    <dbReference type="NCBI Taxonomy" id="419590"/>
    <lineage>
        <taxon>Bacteria</taxon>
        <taxon>Bacillati</taxon>
        <taxon>Actinomycetota</taxon>
        <taxon>Actinomycetes</taxon>
        <taxon>Streptosporangiales</taxon>
        <taxon>Streptosporangiaceae</taxon>
        <taxon>Nonomuraea</taxon>
    </lineage>
</organism>
<dbReference type="InterPro" id="IPR043504">
    <property type="entry name" value="Peptidase_S1_PA_chymotrypsin"/>
</dbReference>
<dbReference type="Proteomes" id="UP001500064">
    <property type="component" value="Unassembled WGS sequence"/>
</dbReference>
<gene>
    <name evidence="1" type="ORF">GCM10009733_025380</name>
</gene>
<protein>
    <submittedName>
        <fullName evidence="1">Peptidase</fullName>
    </submittedName>
</protein>
<proteinExistence type="predicted"/>
<name>A0ABN2F332_9ACTN</name>
<evidence type="ECO:0000313" key="1">
    <source>
        <dbReference type="EMBL" id="GAA1627543.1"/>
    </source>
</evidence>
<keyword evidence="2" id="KW-1185">Reference proteome</keyword>
<accession>A0ABN2F332</accession>
<comment type="caution">
    <text evidence="1">The sequence shown here is derived from an EMBL/GenBank/DDBJ whole genome shotgun (WGS) entry which is preliminary data.</text>
</comment>
<dbReference type="EMBL" id="BAAAMU010000014">
    <property type="protein sequence ID" value="GAA1627543.1"/>
    <property type="molecule type" value="Genomic_DNA"/>
</dbReference>